<keyword evidence="3 6" id="KW-0812">Transmembrane</keyword>
<feature type="domain" description="Major facilitator superfamily (MFS) profile" evidence="7">
    <location>
        <begin position="42"/>
        <end position="557"/>
    </location>
</feature>
<feature type="transmembrane region" description="Helical" evidence="6">
    <location>
        <begin position="405"/>
        <end position="432"/>
    </location>
</feature>
<dbReference type="SUPFAM" id="SSF103473">
    <property type="entry name" value="MFS general substrate transporter"/>
    <property type="match status" value="1"/>
</dbReference>
<dbReference type="InterPro" id="IPR010573">
    <property type="entry name" value="MFS_Str1/Tri12-like"/>
</dbReference>
<keyword evidence="5 6" id="KW-0472">Membrane</keyword>
<keyword evidence="2" id="KW-0813">Transport</keyword>
<dbReference type="Pfam" id="PF06609">
    <property type="entry name" value="TRI12"/>
    <property type="match status" value="1"/>
</dbReference>
<gene>
    <name evidence="8" type="ORF">W97_08558</name>
</gene>
<dbReference type="HOGENOM" id="CLU_000960_25_2_1"/>
<dbReference type="AlphaFoldDB" id="R7Z5B1"/>
<evidence type="ECO:0000259" key="7">
    <source>
        <dbReference type="PROSITE" id="PS50850"/>
    </source>
</evidence>
<evidence type="ECO:0000256" key="6">
    <source>
        <dbReference type="SAM" id="Phobius"/>
    </source>
</evidence>
<evidence type="ECO:0000256" key="2">
    <source>
        <dbReference type="ARBA" id="ARBA00022448"/>
    </source>
</evidence>
<feature type="transmembrane region" description="Helical" evidence="6">
    <location>
        <begin position="113"/>
        <end position="132"/>
    </location>
</feature>
<dbReference type="PANTHER" id="PTHR23501:SF109">
    <property type="entry name" value="MAJOR FACILITATOR SUPERFAMILY (MFS) PROFILE DOMAIN-CONTAINING PROTEIN-RELATED"/>
    <property type="match status" value="1"/>
</dbReference>
<dbReference type="GO" id="GO:0022857">
    <property type="term" value="F:transmembrane transporter activity"/>
    <property type="evidence" value="ECO:0007669"/>
    <property type="project" value="InterPro"/>
</dbReference>
<evidence type="ECO:0000313" key="9">
    <source>
        <dbReference type="Proteomes" id="UP000016924"/>
    </source>
</evidence>
<dbReference type="Proteomes" id="UP000016924">
    <property type="component" value="Unassembled WGS sequence"/>
</dbReference>
<dbReference type="CDD" id="cd06179">
    <property type="entry name" value="MFS_TRI12_like"/>
    <property type="match status" value="1"/>
</dbReference>
<evidence type="ECO:0000256" key="4">
    <source>
        <dbReference type="ARBA" id="ARBA00022989"/>
    </source>
</evidence>
<organism evidence="8 9">
    <name type="scientific">Coniosporium apollinis (strain CBS 100218)</name>
    <name type="common">Rock-inhabiting black yeast</name>
    <dbReference type="NCBI Taxonomy" id="1168221"/>
    <lineage>
        <taxon>Eukaryota</taxon>
        <taxon>Fungi</taxon>
        <taxon>Dikarya</taxon>
        <taxon>Ascomycota</taxon>
        <taxon>Pezizomycotina</taxon>
        <taxon>Dothideomycetes</taxon>
        <taxon>Dothideomycetes incertae sedis</taxon>
        <taxon>Coniosporium</taxon>
    </lineage>
</organism>
<feature type="transmembrane region" description="Helical" evidence="6">
    <location>
        <begin position="138"/>
        <end position="157"/>
    </location>
</feature>
<dbReference type="EMBL" id="JH767608">
    <property type="protein sequence ID" value="EON69199.1"/>
    <property type="molecule type" value="Genomic_DNA"/>
</dbReference>
<dbReference type="PANTHER" id="PTHR23501">
    <property type="entry name" value="MAJOR FACILITATOR SUPERFAMILY"/>
    <property type="match status" value="1"/>
</dbReference>
<evidence type="ECO:0000256" key="5">
    <source>
        <dbReference type="ARBA" id="ARBA00023136"/>
    </source>
</evidence>
<feature type="transmembrane region" description="Helical" evidence="6">
    <location>
        <begin position="444"/>
        <end position="463"/>
    </location>
</feature>
<evidence type="ECO:0000256" key="3">
    <source>
        <dbReference type="ARBA" id="ARBA00022692"/>
    </source>
</evidence>
<feature type="transmembrane region" description="Helical" evidence="6">
    <location>
        <begin position="382"/>
        <end position="399"/>
    </location>
</feature>
<dbReference type="InterPro" id="IPR053791">
    <property type="entry name" value="MFS_Tri12-like"/>
</dbReference>
<accession>R7Z5B1</accession>
<name>R7Z5B1_CONA1</name>
<keyword evidence="9" id="KW-1185">Reference proteome</keyword>
<dbReference type="InterPro" id="IPR036259">
    <property type="entry name" value="MFS_trans_sf"/>
</dbReference>
<feature type="transmembrane region" description="Helical" evidence="6">
    <location>
        <begin position="204"/>
        <end position="224"/>
    </location>
</feature>
<feature type="transmembrane region" description="Helical" evidence="6">
    <location>
        <begin position="277"/>
        <end position="299"/>
    </location>
</feature>
<proteinExistence type="predicted"/>
<dbReference type="InterPro" id="IPR020846">
    <property type="entry name" value="MFS_dom"/>
</dbReference>
<feature type="transmembrane region" description="Helical" evidence="6">
    <location>
        <begin position="533"/>
        <end position="552"/>
    </location>
</feature>
<evidence type="ECO:0000256" key="1">
    <source>
        <dbReference type="ARBA" id="ARBA00004141"/>
    </source>
</evidence>
<dbReference type="PROSITE" id="PS50850">
    <property type="entry name" value="MFS"/>
    <property type="match status" value="1"/>
</dbReference>
<feature type="transmembrane region" description="Helical" evidence="6">
    <location>
        <begin position="43"/>
        <end position="63"/>
    </location>
</feature>
<evidence type="ECO:0000313" key="8">
    <source>
        <dbReference type="EMBL" id="EON69199.1"/>
    </source>
</evidence>
<comment type="subcellular location">
    <subcellularLocation>
        <location evidence="1">Membrane</location>
        <topology evidence="1">Multi-pass membrane protein</topology>
    </subcellularLocation>
</comment>
<reference evidence="9" key="1">
    <citation type="submission" date="2012-06" db="EMBL/GenBank/DDBJ databases">
        <title>The genome sequence of Coniosporium apollinis CBS 100218.</title>
        <authorList>
            <consortium name="The Broad Institute Genome Sequencing Platform"/>
            <person name="Cuomo C."/>
            <person name="Gorbushina A."/>
            <person name="Noack S."/>
            <person name="Walker B."/>
            <person name="Young S.K."/>
            <person name="Zeng Q."/>
            <person name="Gargeya S."/>
            <person name="Fitzgerald M."/>
            <person name="Haas B."/>
            <person name="Abouelleil A."/>
            <person name="Alvarado L."/>
            <person name="Arachchi H.M."/>
            <person name="Berlin A.M."/>
            <person name="Chapman S.B."/>
            <person name="Goldberg J."/>
            <person name="Griggs A."/>
            <person name="Gujja S."/>
            <person name="Hansen M."/>
            <person name="Howarth C."/>
            <person name="Imamovic A."/>
            <person name="Larimer J."/>
            <person name="McCowan C."/>
            <person name="Montmayeur A."/>
            <person name="Murphy C."/>
            <person name="Neiman D."/>
            <person name="Pearson M."/>
            <person name="Priest M."/>
            <person name="Roberts A."/>
            <person name="Saif S."/>
            <person name="Shea T."/>
            <person name="Sisk P."/>
            <person name="Sykes S."/>
            <person name="Wortman J."/>
            <person name="Nusbaum C."/>
            <person name="Birren B."/>
        </authorList>
    </citation>
    <scope>NUCLEOTIDE SEQUENCE [LARGE SCALE GENOMIC DNA]</scope>
    <source>
        <strain evidence="9">CBS 100218</strain>
    </source>
</reference>
<feature type="transmembrane region" description="Helical" evidence="6">
    <location>
        <begin position="169"/>
        <end position="189"/>
    </location>
</feature>
<dbReference type="OrthoDB" id="4161376at2759"/>
<protein>
    <recommendedName>
        <fullName evidence="7">Major facilitator superfamily (MFS) profile domain-containing protein</fullName>
    </recommendedName>
</protein>
<feature type="transmembrane region" description="Helical" evidence="6">
    <location>
        <begin position="83"/>
        <end position="101"/>
    </location>
</feature>
<keyword evidence="4 6" id="KW-1133">Transmembrane helix</keyword>
<feature type="transmembrane region" description="Helical" evidence="6">
    <location>
        <begin position="311"/>
        <end position="331"/>
    </location>
</feature>
<dbReference type="RefSeq" id="XP_007784516.1">
    <property type="nucleotide sequence ID" value="XM_007786326.1"/>
</dbReference>
<dbReference type="OMA" id="SYAWHSA"/>
<dbReference type="GeneID" id="19905869"/>
<feature type="transmembrane region" description="Helical" evidence="6">
    <location>
        <begin position="245"/>
        <end position="265"/>
    </location>
</feature>
<dbReference type="Gene3D" id="1.20.1250.20">
    <property type="entry name" value="MFS general substrate transporter like domains"/>
    <property type="match status" value="2"/>
</dbReference>
<dbReference type="GO" id="GO:0005886">
    <property type="term" value="C:plasma membrane"/>
    <property type="evidence" value="ECO:0007669"/>
    <property type="project" value="TreeGrafter"/>
</dbReference>
<dbReference type="eggNOG" id="KOG0254">
    <property type="taxonomic scope" value="Eukaryota"/>
</dbReference>
<sequence>MSEEKQQHDSHLEVVETTLSNDSDLIDNGHSASELKGYWSSMGLIGSVAAIVLMANSLFVGYAMPVNILSVINADIAGPSPNIYLVTMCFTLVSGVLLLVVGRISDITGRRYFIIGSQLFAVVGSIVCAKASNINTIIGGTVLTGVAGAGQQLYPLLVQELVPNKYRFWAQAAISLGALPTLGFAPAIARSLVQHSSLGWRMCYWLNVLVGGLSLALYALCYFPPNFRMIHSRMTRMQEFKELDYGGLVLYSGGLILVILGFTWAEGTYPWKSAHVIAALIVGAVTLVAFALYEIYVPLKQPLMPMKLFKIRNLVAVVVVGCVGQMVYYALNVLWPVQITALYATDNMKIGIMSSTTGVALALGEVIAGPLFTLVGHPKWQLFASTAGLAIFCGLMAITNQSKEALAIASTILAGIFVGWIECVAITIAGLVVPPNDIGVAQGFFASTRAVTGTIAISIYIAIFTNQLTTNLPKDIVPAVEQAGLPASSLPELFAAMTNGTTAALQSVPGMNNNILAAFGEATKHAHSSSFKVVYLSSLAFGGVAIIASLFVQDVSKFMTDFVNKTIHKPHFGNSEKGTDQAV</sequence>